<sequence>MAEDPTALRELCDDTPALAERFGLSPEEHDRLARAGQLVPQAPDAYMTITLHTITITAGRGL</sequence>
<protein>
    <submittedName>
        <fullName evidence="1">Uncharacterized protein</fullName>
    </submittedName>
</protein>
<dbReference type="RefSeq" id="WP_417923065.1">
    <property type="nucleotide sequence ID" value="NZ_JBHSFS010000007.1"/>
</dbReference>
<organism evidence="1 2">
    <name type="scientific">Streptomyces ehimensis</name>
    <dbReference type="NCBI Taxonomy" id="68195"/>
    <lineage>
        <taxon>Bacteria</taxon>
        <taxon>Bacillati</taxon>
        <taxon>Actinomycetota</taxon>
        <taxon>Actinomycetes</taxon>
        <taxon>Kitasatosporales</taxon>
        <taxon>Streptomycetaceae</taxon>
        <taxon>Streptomyces</taxon>
    </lineage>
</organism>
<accession>A0ABV9BL23</accession>
<evidence type="ECO:0000313" key="2">
    <source>
        <dbReference type="Proteomes" id="UP001595990"/>
    </source>
</evidence>
<keyword evidence="2" id="KW-1185">Reference proteome</keyword>
<dbReference type="Proteomes" id="UP001595990">
    <property type="component" value="Unassembled WGS sequence"/>
</dbReference>
<reference evidence="2" key="1">
    <citation type="journal article" date="2019" name="Int. J. Syst. Evol. Microbiol.">
        <title>The Global Catalogue of Microorganisms (GCM) 10K type strain sequencing project: providing services to taxonomists for standard genome sequencing and annotation.</title>
        <authorList>
            <consortium name="The Broad Institute Genomics Platform"/>
            <consortium name="The Broad Institute Genome Sequencing Center for Infectious Disease"/>
            <person name="Wu L."/>
            <person name="Ma J."/>
        </authorList>
    </citation>
    <scope>NUCLEOTIDE SEQUENCE [LARGE SCALE GENOMIC DNA]</scope>
    <source>
        <strain evidence="2">CECT 8064</strain>
    </source>
</reference>
<comment type="caution">
    <text evidence="1">The sequence shown here is derived from an EMBL/GenBank/DDBJ whole genome shotgun (WGS) entry which is preliminary data.</text>
</comment>
<dbReference type="EMBL" id="JBHSFS010000007">
    <property type="protein sequence ID" value="MFC4514693.1"/>
    <property type="molecule type" value="Genomic_DNA"/>
</dbReference>
<evidence type="ECO:0000313" key="1">
    <source>
        <dbReference type="EMBL" id="MFC4514693.1"/>
    </source>
</evidence>
<name>A0ABV9BL23_9ACTN</name>
<proteinExistence type="predicted"/>
<gene>
    <name evidence="1" type="ORF">ACFPEN_17305</name>
</gene>